<name>A0ACC2W532_9TREE</name>
<dbReference type="Proteomes" id="UP001230649">
    <property type="component" value="Unassembled WGS sequence"/>
</dbReference>
<reference evidence="1" key="1">
    <citation type="submission" date="2023-04" db="EMBL/GenBank/DDBJ databases">
        <title>Draft Genome sequencing of Naganishia species isolated from polar environments using Oxford Nanopore Technology.</title>
        <authorList>
            <person name="Leo P."/>
            <person name="Venkateswaran K."/>
        </authorList>
    </citation>
    <scope>NUCLEOTIDE SEQUENCE</scope>
    <source>
        <strain evidence="1">MNA-CCFEE 5262</strain>
    </source>
</reference>
<comment type="caution">
    <text evidence="1">The sequence shown here is derived from an EMBL/GenBank/DDBJ whole genome shotgun (WGS) entry which is preliminary data.</text>
</comment>
<organism evidence="1 2">
    <name type="scientific">Naganishia adeliensis</name>
    <dbReference type="NCBI Taxonomy" id="92952"/>
    <lineage>
        <taxon>Eukaryota</taxon>
        <taxon>Fungi</taxon>
        <taxon>Dikarya</taxon>
        <taxon>Basidiomycota</taxon>
        <taxon>Agaricomycotina</taxon>
        <taxon>Tremellomycetes</taxon>
        <taxon>Filobasidiales</taxon>
        <taxon>Filobasidiaceae</taxon>
        <taxon>Naganishia</taxon>
    </lineage>
</organism>
<keyword evidence="2" id="KW-1185">Reference proteome</keyword>
<evidence type="ECO:0000313" key="2">
    <source>
        <dbReference type="Proteomes" id="UP001230649"/>
    </source>
</evidence>
<accession>A0ACC2W532</accession>
<sequence length="575" mass="63032">MSDANDTEEKESSLKNIGRDAAPTENNLASSLTSAKSLIALQLLSRLITFSLNQALIRIASPKVFGTAAVQFDLVRDTILFLSREGVRAVVIRIPGEKKVQEKQATEWIQDTRIHNLIHLPALFGIIVTGGLLPIYLQSLPATTTSQSYFHSSLGLYVLATLVELLTEPFYLTSQLSTPVNTSIRVQAEGTAIILRAIVTVVCLAAASERYALLAFAVGQLAYSFTLGGKYVRAYWNHQFTMENAFSSFQTALLPSTKTSSRLFSAYIYPHHLTLLMALLGQSTIKHFLTEADRIVVAWASPLEDQGGYAVASNYASLVARIVFQPVEESSRLYFAREIDVDPSHAASPSINSSPFLIIFSMVRVALYFLLLCLSFVPPLAGIVFPYLLPRSYRHTSAFQTLTAYLTLYLPILGMNGILEAFFAATSGVKGLGRQSGVMVASSGAFAGTLMLLSSVRHRLGTPVTVSPTSLRDSAWLRTWTNPEVSLVYANAISMLVRIVFAFRHAVNLTDTLLGVKLRRGIRKIPSVRNVVILTAAAASVRWIVRHAEKRGFLDEKPRWKAAVLGGETGNKKTQ</sequence>
<evidence type="ECO:0000313" key="1">
    <source>
        <dbReference type="EMBL" id="KAJ9106558.1"/>
    </source>
</evidence>
<protein>
    <submittedName>
        <fullName evidence="1">Uncharacterized protein</fullName>
    </submittedName>
</protein>
<dbReference type="EMBL" id="JASBWS010000043">
    <property type="protein sequence ID" value="KAJ9106558.1"/>
    <property type="molecule type" value="Genomic_DNA"/>
</dbReference>
<proteinExistence type="predicted"/>
<gene>
    <name evidence="1" type="ORF">QFC20_004050</name>
</gene>